<evidence type="ECO:0000313" key="2">
    <source>
        <dbReference type="EMBL" id="GIO68469.1"/>
    </source>
</evidence>
<feature type="transmembrane region" description="Helical" evidence="1">
    <location>
        <begin position="18"/>
        <end position="36"/>
    </location>
</feature>
<keyword evidence="1" id="KW-0812">Transmembrane</keyword>
<dbReference type="Proteomes" id="UP000680638">
    <property type="component" value="Unassembled WGS sequence"/>
</dbReference>
<name>A0ABQ4LYW5_9BACL</name>
<evidence type="ECO:0000256" key="1">
    <source>
        <dbReference type="SAM" id="Phobius"/>
    </source>
</evidence>
<sequence length="74" mass="8666">MGKTPFSGQRKKLQDTSWLRYSTGVSLFMIVLLVMLDRGLDEWFKPILPEEAAPFFCEYLTDKEYRKLTPPTHP</sequence>
<gene>
    <name evidence="2" type="ORF">J21TS3_32900</name>
</gene>
<dbReference type="EMBL" id="BORW01000018">
    <property type="protein sequence ID" value="GIO68469.1"/>
    <property type="molecule type" value="Genomic_DNA"/>
</dbReference>
<keyword evidence="1" id="KW-1133">Transmembrane helix</keyword>
<comment type="caution">
    <text evidence="2">The sequence shown here is derived from an EMBL/GenBank/DDBJ whole genome shotgun (WGS) entry which is preliminary data.</text>
</comment>
<keyword evidence="1" id="KW-0472">Membrane</keyword>
<evidence type="ECO:0000313" key="3">
    <source>
        <dbReference type="Proteomes" id="UP000680638"/>
    </source>
</evidence>
<reference evidence="2 3" key="1">
    <citation type="submission" date="2021-03" db="EMBL/GenBank/DDBJ databases">
        <title>Antimicrobial resistance genes in bacteria isolated from Japanese honey, and their potential for conferring macrolide and lincosamide resistance in the American foulbrood pathogen Paenibacillus larvae.</title>
        <authorList>
            <person name="Okamoto M."/>
            <person name="Kumagai M."/>
            <person name="Kanamori H."/>
            <person name="Takamatsu D."/>
        </authorList>
    </citation>
    <scope>NUCLEOTIDE SEQUENCE [LARGE SCALE GENOMIC DNA]</scope>
    <source>
        <strain evidence="2 3">J21TS3</strain>
    </source>
</reference>
<protein>
    <submittedName>
        <fullName evidence="2">Uncharacterized protein</fullName>
    </submittedName>
</protein>
<accession>A0ABQ4LYW5</accession>
<keyword evidence="3" id="KW-1185">Reference proteome</keyword>
<proteinExistence type="predicted"/>
<organism evidence="2 3">
    <name type="scientific">Paenibacillus cookii</name>
    <dbReference type="NCBI Taxonomy" id="157839"/>
    <lineage>
        <taxon>Bacteria</taxon>
        <taxon>Bacillati</taxon>
        <taxon>Bacillota</taxon>
        <taxon>Bacilli</taxon>
        <taxon>Bacillales</taxon>
        <taxon>Paenibacillaceae</taxon>
        <taxon>Paenibacillus</taxon>
    </lineage>
</organism>